<proteinExistence type="inferred from homology"/>
<dbReference type="InterPro" id="IPR014227">
    <property type="entry name" value="YtvI-like"/>
</dbReference>
<sequence length="369" mass="41488">MYKRRMHQIFRFCIIMVSVVIIFSVLQYTFSYIYPFLLAFILALCLNPAVGFLEQTIKLPRGLAAFAVMAFTATVLLGIIILLISELFNGTTYIAKNIPDYFHVFAKIVETFIDEQLMPLYHKLSSFVRTLNPDQQSAINDSIDHIIDRFTSFSADTVQNFLLQIPAALTLLPGSFTVFLFTVLAAFFLTKDWHQLVFLFKKAIPKNVLHSSSSVWNYLKKAVSGFIKAQLLLMSMTSLTIFAGLLLFQIDYALTIALIAALVDIFPFLGTGIIFVPWITYLFLTGNYSMTIGLSIIYMIVIIQRQLLEPKIVSDKLGVPPILTLIALFIGLRIWGAFGLLLGPFLMIAGKALYQAGIFHQASRFIKGS</sequence>
<reference evidence="7" key="2">
    <citation type="submission" date="2020-09" db="EMBL/GenBank/DDBJ databases">
        <authorList>
            <person name="Sun Q."/>
            <person name="Ohkuma M."/>
        </authorList>
    </citation>
    <scope>NUCLEOTIDE SEQUENCE</scope>
    <source>
        <strain evidence="7">JCM 12580</strain>
    </source>
</reference>
<dbReference type="PANTHER" id="PTHR21716">
    <property type="entry name" value="TRANSMEMBRANE PROTEIN"/>
    <property type="match status" value="1"/>
</dbReference>
<dbReference type="NCBIfam" id="TIGR02872">
    <property type="entry name" value="spore_ytvI"/>
    <property type="match status" value="1"/>
</dbReference>
<dbReference type="RefSeq" id="WP_188632879.1">
    <property type="nucleotide sequence ID" value="NZ_BMNQ01000024.1"/>
</dbReference>
<feature type="transmembrane region" description="Helical" evidence="6">
    <location>
        <begin position="256"/>
        <end position="276"/>
    </location>
</feature>
<dbReference type="EMBL" id="BMNQ01000024">
    <property type="protein sequence ID" value="GGJ96930.1"/>
    <property type="molecule type" value="Genomic_DNA"/>
</dbReference>
<keyword evidence="8" id="KW-1185">Reference proteome</keyword>
<dbReference type="Pfam" id="PF01594">
    <property type="entry name" value="AI-2E_transport"/>
    <property type="match status" value="1"/>
</dbReference>
<keyword evidence="5 6" id="KW-0472">Membrane</keyword>
<organism evidence="7 8">
    <name type="scientific">Lentibacillus kapialis</name>
    <dbReference type="NCBI Taxonomy" id="340214"/>
    <lineage>
        <taxon>Bacteria</taxon>
        <taxon>Bacillati</taxon>
        <taxon>Bacillota</taxon>
        <taxon>Bacilli</taxon>
        <taxon>Bacillales</taxon>
        <taxon>Bacillaceae</taxon>
        <taxon>Lentibacillus</taxon>
    </lineage>
</organism>
<protein>
    <submittedName>
        <fullName evidence="7">Sporulation integral membrane protein YtvI</fullName>
    </submittedName>
</protein>
<feature type="transmembrane region" description="Helical" evidence="6">
    <location>
        <begin position="231"/>
        <end position="250"/>
    </location>
</feature>
<evidence type="ECO:0000256" key="4">
    <source>
        <dbReference type="ARBA" id="ARBA00022989"/>
    </source>
</evidence>
<evidence type="ECO:0000256" key="5">
    <source>
        <dbReference type="ARBA" id="ARBA00023136"/>
    </source>
</evidence>
<evidence type="ECO:0000256" key="6">
    <source>
        <dbReference type="SAM" id="Phobius"/>
    </source>
</evidence>
<evidence type="ECO:0000256" key="2">
    <source>
        <dbReference type="ARBA" id="ARBA00009773"/>
    </source>
</evidence>
<dbReference type="InterPro" id="IPR002549">
    <property type="entry name" value="AI-2E-like"/>
</dbReference>
<name>A0A917UYJ5_9BACI</name>
<feature type="transmembrane region" description="Helical" evidence="6">
    <location>
        <begin position="288"/>
        <end position="307"/>
    </location>
</feature>
<feature type="transmembrane region" description="Helical" evidence="6">
    <location>
        <begin position="9"/>
        <end position="26"/>
    </location>
</feature>
<evidence type="ECO:0000313" key="8">
    <source>
        <dbReference type="Proteomes" id="UP000658382"/>
    </source>
</evidence>
<feature type="transmembrane region" description="Helical" evidence="6">
    <location>
        <begin position="161"/>
        <end position="189"/>
    </location>
</feature>
<dbReference type="GO" id="GO:0016020">
    <property type="term" value="C:membrane"/>
    <property type="evidence" value="ECO:0007669"/>
    <property type="project" value="UniProtKB-SubCell"/>
</dbReference>
<evidence type="ECO:0000313" key="7">
    <source>
        <dbReference type="EMBL" id="GGJ96930.1"/>
    </source>
</evidence>
<comment type="similarity">
    <text evidence="2">Belongs to the autoinducer-2 exporter (AI-2E) (TC 2.A.86) family.</text>
</comment>
<feature type="transmembrane region" description="Helical" evidence="6">
    <location>
        <begin position="319"/>
        <end position="342"/>
    </location>
</feature>
<feature type="transmembrane region" description="Helical" evidence="6">
    <location>
        <begin position="62"/>
        <end position="84"/>
    </location>
</feature>
<keyword evidence="4 6" id="KW-1133">Transmembrane helix</keyword>
<feature type="transmembrane region" description="Helical" evidence="6">
    <location>
        <begin position="32"/>
        <end position="50"/>
    </location>
</feature>
<evidence type="ECO:0000256" key="1">
    <source>
        <dbReference type="ARBA" id="ARBA00004141"/>
    </source>
</evidence>
<gene>
    <name evidence="7" type="ORF">GCM10007063_19190</name>
</gene>
<dbReference type="Proteomes" id="UP000658382">
    <property type="component" value="Unassembled WGS sequence"/>
</dbReference>
<comment type="subcellular location">
    <subcellularLocation>
        <location evidence="1">Membrane</location>
        <topology evidence="1">Multi-pass membrane protein</topology>
    </subcellularLocation>
</comment>
<dbReference type="GO" id="GO:0055085">
    <property type="term" value="P:transmembrane transport"/>
    <property type="evidence" value="ECO:0007669"/>
    <property type="project" value="TreeGrafter"/>
</dbReference>
<evidence type="ECO:0000256" key="3">
    <source>
        <dbReference type="ARBA" id="ARBA00022692"/>
    </source>
</evidence>
<accession>A0A917UYJ5</accession>
<keyword evidence="3 6" id="KW-0812">Transmembrane</keyword>
<reference evidence="7" key="1">
    <citation type="journal article" date="2014" name="Int. J. Syst. Evol. Microbiol.">
        <title>Complete genome sequence of Corynebacterium casei LMG S-19264T (=DSM 44701T), isolated from a smear-ripened cheese.</title>
        <authorList>
            <consortium name="US DOE Joint Genome Institute (JGI-PGF)"/>
            <person name="Walter F."/>
            <person name="Albersmeier A."/>
            <person name="Kalinowski J."/>
            <person name="Ruckert C."/>
        </authorList>
    </citation>
    <scope>NUCLEOTIDE SEQUENCE</scope>
    <source>
        <strain evidence="7">JCM 12580</strain>
    </source>
</reference>
<dbReference type="AlphaFoldDB" id="A0A917UYJ5"/>
<comment type="caution">
    <text evidence="7">The sequence shown here is derived from an EMBL/GenBank/DDBJ whole genome shotgun (WGS) entry which is preliminary data.</text>
</comment>
<dbReference type="PANTHER" id="PTHR21716:SF68">
    <property type="entry name" value="TRANSPORT PROTEIN YTVI-RELATED"/>
    <property type="match status" value="1"/>
</dbReference>